<protein>
    <submittedName>
        <fullName evidence="6">4Fe-4S dicluster domain-containing protein</fullName>
    </submittedName>
</protein>
<dbReference type="EMBL" id="JBHSBV010000002">
    <property type="protein sequence ID" value="MFC4200409.1"/>
    <property type="molecule type" value="Genomic_DNA"/>
</dbReference>
<keyword evidence="7" id="KW-1185">Reference proteome</keyword>
<organism evidence="6 7">
    <name type="scientific">Candidimonas humi</name>
    <dbReference type="NCBI Taxonomy" id="683355"/>
    <lineage>
        <taxon>Bacteria</taxon>
        <taxon>Pseudomonadati</taxon>
        <taxon>Pseudomonadota</taxon>
        <taxon>Betaproteobacteria</taxon>
        <taxon>Burkholderiales</taxon>
        <taxon>Alcaligenaceae</taxon>
        <taxon>Candidimonas</taxon>
    </lineage>
</organism>
<keyword evidence="3" id="KW-0408">Iron</keyword>
<evidence type="ECO:0000256" key="4">
    <source>
        <dbReference type="ARBA" id="ARBA00023014"/>
    </source>
</evidence>
<keyword evidence="1" id="KW-0004">4Fe-4S</keyword>
<dbReference type="InterPro" id="IPR017900">
    <property type="entry name" value="4Fe4S_Fe_S_CS"/>
</dbReference>
<evidence type="ECO:0000256" key="2">
    <source>
        <dbReference type="ARBA" id="ARBA00022723"/>
    </source>
</evidence>
<dbReference type="InterPro" id="IPR017896">
    <property type="entry name" value="4Fe4S_Fe-S-bd"/>
</dbReference>
<gene>
    <name evidence="6" type="ORF">ACFOY1_05525</name>
</gene>
<name>A0ABV8NX77_9BURK</name>
<dbReference type="InterPro" id="IPR050954">
    <property type="entry name" value="ET_IronSulfur_Cluster-Binding"/>
</dbReference>
<dbReference type="Proteomes" id="UP001595848">
    <property type="component" value="Unassembled WGS sequence"/>
</dbReference>
<feature type="domain" description="4Fe-4S ferredoxin-type" evidence="5">
    <location>
        <begin position="97"/>
        <end position="126"/>
    </location>
</feature>
<dbReference type="PANTHER" id="PTHR43177">
    <property type="entry name" value="PROTEIN NRFC"/>
    <property type="match status" value="1"/>
</dbReference>
<accession>A0ABV8NX77</accession>
<evidence type="ECO:0000313" key="6">
    <source>
        <dbReference type="EMBL" id="MFC4200409.1"/>
    </source>
</evidence>
<dbReference type="PROSITE" id="PS00198">
    <property type="entry name" value="4FE4S_FER_1"/>
    <property type="match status" value="1"/>
</dbReference>
<comment type="caution">
    <text evidence="6">The sequence shown here is derived from an EMBL/GenBank/DDBJ whole genome shotgun (WGS) entry which is preliminary data.</text>
</comment>
<dbReference type="PANTHER" id="PTHR43177:SF3">
    <property type="entry name" value="PROTEIN NRFC HOMOLOG"/>
    <property type="match status" value="1"/>
</dbReference>
<keyword evidence="2" id="KW-0479">Metal-binding</keyword>
<evidence type="ECO:0000259" key="5">
    <source>
        <dbReference type="PROSITE" id="PS51379"/>
    </source>
</evidence>
<feature type="domain" description="4Fe-4S ferredoxin-type" evidence="5">
    <location>
        <begin position="4"/>
        <end position="34"/>
    </location>
</feature>
<dbReference type="Pfam" id="PF13247">
    <property type="entry name" value="Fer4_11"/>
    <property type="match status" value="1"/>
</dbReference>
<evidence type="ECO:0000256" key="1">
    <source>
        <dbReference type="ARBA" id="ARBA00022485"/>
    </source>
</evidence>
<keyword evidence="4" id="KW-0411">Iron-sulfur</keyword>
<reference evidence="7" key="1">
    <citation type="journal article" date="2019" name="Int. J. Syst. Evol. Microbiol.">
        <title>The Global Catalogue of Microorganisms (GCM) 10K type strain sequencing project: providing services to taxonomists for standard genome sequencing and annotation.</title>
        <authorList>
            <consortium name="The Broad Institute Genomics Platform"/>
            <consortium name="The Broad Institute Genome Sequencing Center for Infectious Disease"/>
            <person name="Wu L."/>
            <person name="Ma J."/>
        </authorList>
    </citation>
    <scope>NUCLEOTIDE SEQUENCE [LARGE SCALE GENOMIC DNA]</scope>
    <source>
        <strain evidence="7">LMG 24813</strain>
    </source>
</reference>
<feature type="domain" description="4Fe-4S ferredoxin-type" evidence="5">
    <location>
        <begin position="63"/>
        <end position="95"/>
    </location>
</feature>
<sequence>MTQMALVIDLNVCVGCHACVTSCKEWNTSGEAGSLADMQAYDADPCGTFFNRVQTYEAGEFPFSETVHFPKSCLHCEDPPCVPVCPTGASYKRESDGLVLVDYDRCIGCNYCTWACPYGARELDPQRKEMTKCTLCADRIDNQALPERDRKPACVLACPTSARLFGDIHDPDSEVSRAIRERGGYQLMPEWGTNPANHYLPRQKTQASGCSSQSCGCGSESAAAGGAALHAAGLQGQLDSGRIDLAAVAARA</sequence>
<evidence type="ECO:0000313" key="7">
    <source>
        <dbReference type="Proteomes" id="UP001595848"/>
    </source>
</evidence>
<dbReference type="RefSeq" id="WP_217964336.1">
    <property type="nucleotide sequence ID" value="NZ_JAHTBN010000003.1"/>
</dbReference>
<dbReference type="CDD" id="cd10551">
    <property type="entry name" value="PsrB"/>
    <property type="match status" value="1"/>
</dbReference>
<evidence type="ECO:0000256" key="3">
    <source>
        <dbReference type="ARBA" id="ARBA00023004"/>
    </source>
</evidence>
<proteinExistence type="predicted"/>
<dbReference type="PROSITE" id="PS51379">
    <property type="entry name" value="4FE4S_FER_2"/>
    <property type="match status" value="3"/>
</dbReference>